<dbReference type="Pfam" id="PF00893">
    <property type="entry name" value="Multi_Drug_Res"/>
    <property type="match status" value="1"/>
</dbReference>
<evidence type="ECO:0000256" key="7">
    <source>
        <dbReference type="RuleBase" id="RU003942"/>
    </source>
</evidence>
<evidence type="ECO:0000256" key="2">
    <source>
        <dbReference type="ARBA" id="ARBA00022448"/>
    </source>
</evidence>
<keyword evidence="5 8" id="KW-1133">Transmembrane helix</keyword>
<evidence type="ECO:0000256" key="4">
    <source>
        <dbReference type="ARBA" id="ARBA00022692"/>
    </source>
</evidence>
<dbReference type="RefSeq" id="WP_213101894.1">
    <property type="nucleotide sequence ID" value="NZ_JAGYPM010000002.1"/>
</dbReference>
<dbReference type="SUPFAM" id="SSF103481">
    <property type="entry name" value="Multidrug resistance efflux transporter EmrE"/>
    <property type="match status" value="1"/>
</dbReference>
<evidence type="ECO:0000313" key="9">
    <source>
        <dbReference type="EMBL" id="MBS4190443.1"/>
    </source>
</evidence>
<evidence type="ECO:0000256" key="8">
    <source>
        <dbReference type="SAM" id="Phobius"/>
    </source>
</evidence>
<keyword evidence="2" id="KW-0813">Transport</keyword>
<name>A0ABS5NTM7_9BACI</name>
<sequence length="104" mass="11123">MSWIFLLIAGITEVGSVISLKEADGFKKLLPSISCIICGSLSFYFLSLSLISLPVGTAYAIWTGIGTVGSVLAGMIFFKEPRSLIRIFLIMCIVTGVIGIKMTA</sequence>
<dbReference type="Proteomes" id="UP000681027">
    <property type="component" value="Unassembled WGS sequence"/>
</dbReference>
<keyword evidence="10" id="KW-1185">Reference proteome</keyword>
<dbReference type="Gene3D" id="1.10.3730.20">
    <property type="match status" value="1"/>
</dbReference>
<keyword evidence="6 8" id="KW-0472">Membrane</keyword>
<dbReference type="InterPro" id="IPR000390">
    <property type="entry name" value="Small_drug/metabolite_transptr"/>
</dbReference>
<dbReference type="InterPro" id="IPR037185">
    <property type="entry name" value="EmrE-like"/>
</dbReference>
<dbReference type="InterPro" id="IPR045324">
    <property type="entry name" value="Small_multidrug_res"/>
</dbReference>
<dbReference type="EMBL" id="JAGYPM010000002">
    <property type="protein sequence ID" value="MBS4190443.1"/>
    <property type="molecule type" value="Genomic_DNA"/>
</dbReference>
<organism evidence="9 10">
    <name type="scientific">Cytobacillus citreus</name>
    <dbReference type="NCBI Taxonomy" id="2833586"/>
    <lineage>
        <taxon>Bacteria</taxon>
        <taxon>Bacillati</taxon>
        <taxon>Bacillota</taxon>
        <taxon>Bacilli</taxon>
        <taxon>Bacillales</taxon>
        <taxon>Bacillaceae</taxon>
        <taxon>Cytobacillus</taxon>
    </lineage>
</organism>
<accession>A0ABS5NTM7</accession>
<feature type="transmembrane region" description="Helical" evidence="8">
    <location>
        <begin position="84"/>
        <end position="103"/>
    </location>
</feature>
<evidence type="ECO:0000256" key="1">
    <source>
        <dbReference type="ARBA" id="ARBA00004651"/>
    </source>
</evidence>
<evidence type="ECO:0000256" key="5">
    <source>
        <dbReference type="ARBA" id="ARBA00022989"/>
    </source>
</evidence>
<dbReference type="PANTHER" id="PTHR30561:SF0">
    <property type="entry name" value="GUANIDINIUM EXPORTER"/>
    <property type="match status" value="1"/>
</dbReference>
<comment type="caution">
    <text evidence="9">The sequence shown here is derived from an EMBL/GenBank/DDBJ whole genome shotgun (WGS) entry which is preliminary data.</text>
</comment>
<comment type="similarity">
    <text evidence="7">Belongs to the drug/metabolite transporter (DMT) superfamily. Small multidrug resistance (SMR) (TC 2.A.7.1) family.</text>
</comment>
<protein>
    <submittedName>
        <fullName evidence="9">Multidrug efflux SMR transporter</fullName>
    </submittedName>
</protein>
<feature type="transmembrane region" description="Helical" evidence="8">
    <location>
        <begin position="58"/>
        <end position="78"/>
    </location>
</feature>
<keyword evidence="4 7" id="KW-0812">Transmembrane</keyword>
<dbReference type="PANTHER" id="PTHR30561">
    <property type="entry name" value="SMR FAMILY PROTON-DEPENDENT DRUG EFFLUX TRANSPORTER SUGE"/>
    <property type="match status" value="1"/>
</dbReference>
<comment type="subcellular location">
    <subcellularLocation>
        <location evidence="1 7">Cell membrane</location>
        <topology evidence="1 7">Multi-pass membrane protein</topology>
    </subcellularLocation>
</comment>
<keyword evidence="3" id="KW-1003">Cell membrane</keyword>
<gene>
    <name evidence="9" type="ORF">KHA94_09600</name>
</gene>
<evidence type="ECO:0000256" key="3">
    <source>
        <dbReference type="ARBA" id="ARBA00022475"/>
    </source>
</evidence>
<evidence type="ECO:0000313" key="10">
    <source>
        <dbReference type="Proteomes" id="UP000681027"/>
    </source>
</evidence>
<evidence type="ECO:0000256" key="6">
    <source>
        <dbReference type="ARBA" id="ARBA00023136"/>
    </source>
</evidence>
<reference evidence="9 10" key="1">
    <citation type="submission" date="2021-05" db="EMBL/GenBank/DDBJ databases">
        <title>Novel Bacillus species.</title>
        <authorList>
            <person name="Liu G."/>
        </authorList>
    </citation>
    <scope>NUCLEOTIDE SEQUENCE [LARGE SCALE GENOMIC DNA]</scope>
    <source>
        <strain evidence="9 10">FJAT-49705</strain>
    </source>
</reference>
<proteinExistence type="inferred from homology"/>
<feature type="transmembrane region" description="Helical" evidence="8">
    <location>
        <begin position="29"/>
        <end position="51"/>
    </location>
</feature>